<dbReference type="EMBL" id="GBXM01072140">
    <property type="protein sequence ID" value="JAH36437.1"/>
    <property type="molecule type" value="Transcribed_RNA"/>
</dbReference>
<accession>A0A0E9S5G1</accession>
<reference evidence="1" key="1">
    <citation type="submission" date="2014-11" db="EMBL/GenBank/DDBJ databases">
        <authorList>
            <person name="Amaro Gonzalez C."/>
        </authorList>
    </citation>
    <scope>NUCLEOTIDE SEQUENCE</scope>
</reference>
<reference evidence="1" key="2">
    <citation type="journal article" date="2015" name="Fish Shellfish Immunol.">
        <title>Early steps in the European eel (Anguilla anguilla)-Vibrio vulnificus interaction in the gills: Role of the RtxA13 toxin.</title>
        <authorList>
            <person name="Callol A."/>
            <person name="Pajuelo D."/>
            <person name="Ebbesson L."/>
            <person name="Teles M."/>
            <person name="MacKenzie S."/>
            <person name="Amaro C."/>
        </authorList>
    </citation>
    <scope>NUCLEOTIDE SEQUENCE</scope>
</reference>
<organism evidence="1">
    <name type="scientific">Anguilla anguilla</name>
    <name type="common">European freshwater eel</name>
    <name type="synonym">Muraena anguilla</name>
    <dbReference type="NCBI Taxonomy" id="7936"/>
    <lineage>
        <taxon>Eukaryota</taxon>
        <taxon>Metazoa</taxon>
        <taxon>Chordata</taxon>
        <taxon>Craniata</taxon>
        <taxon>Vertebrata</taxon>
        <taxon>Euteleostomi</taxon>
        <taxon>Actinopterygii</taxon>
        <taxon>Neopterygii</taxon>
        <taxon>Teleostei</taxon>
        <taxon>Anguilliformes</taxon>
        <taxon>Anguillidae</taxon>
        <taxon>Anguilla</taxon>
    </lineage>
</organism>
<sequence>MLQTFFFFYLPPSLPFSSVSLYPFVQIRFDWLSRGLCCSSMHSYLDMKRRN</sequence>
<dbReference type="AlphaFoldDB" id="A0A0E9S5G1"/>
<evidence type="ECO:0000313" key="1">
    <source>
        <dbReference type="EMBL" id="JAH36437.1"/>
    </source>
</evidence>
<name>A0A0E9S5G1_ANGAN</name>
<protein>
    <submittedName>
        <fullName evidence="1">Uncharacterized protein</fullName>
    </submittedName>
</protein>
<proteinExistence type="predicted"/>